<evidence type="ECO:0000259" key="7">
    <source>
        <dbReference type="PROSITE" id="PS50049"/>
    </source>
</evidence>
<evidence type="ECO:0000256" key="3">
    <source>
        <dbReference type="ARBA" id="ARBA00022514"/>
    </source>
</evidence>
<evidence type="ECO:0000256" key="2">
    <source>
        <dbReference type="ARBA" id="ARBA00008670"/>
    </source>
</evidence>
<dbReference type="Pfam" id="PF00229">
    <property type="entry name" value="TNF"/>
    <property type="match status" value="1"/>
</dbReference>
<keyword evidence="9" id="KW-1185">Reference proteome</keyword>
<dbReference type="Gene3D" id="2.60.120.40">
    <property type="match status" value="1"/>
</dbReference>
<dbReference type="Pfam" id="PF01391">
    <property type="entry name" value="Collagen"/>
    <property type="match status" value="1"/>
</dbReference>
<evidence type="ECO:0000256" key="4">
    <source>
        <dbReference type="ARBA" id="ARBA00023136"/>
    </source>
</evidence>
<evidence type="ECO:0000313" key="9">
    <source>
        <dbReference type="Proteomes" id="UP001159405"/>
    </source>
</evidence>
<reference evidence="8 9" key="1">
    <citation type="submission" date="2022-05" db="EMBL/GenBank/DDBJ databases">
        <authorList>
            <consortium name="Genoscope - CEA"/>
            <person name="William W."/>
        </authorList>
    </citation>
    <scope>NUCLEOTIDE SEQUENCE [LARGE SCALE GENOMIC DNA]</scope>
</reference>
<name>A0ABN8RSP1_9CNID</name>
<dbReference type="PANTHER" id="PTHR11471:SF13">
    <property type="entry name" value="TNF FAMILY PROFILE DOMAIN-CONTAINING PROTEIN"/>
    <property type="match status" value="1"/>
</dbReference>
<evidence type="ECO:0000256" key="5">
    <source>
        <dbReference type="SAM" id="MobiDB-lite"/>
    </source>
</evidence>
<organism evidence="8 9">
    <name type="scientific">Porites lobata</name>
    <dbReference type="NCBI Taxonomy" id="104759"/>
    <lineage>
        <taxon>Eukaryota</taxon>
        <taxon>Metazoa</taxon>
        <taxon>Cnidaria</taxon>
        <taxon>Anthozoa</taxon>
        <taxon>Hexacorallia</taxon>
        <taxon>Scleractinia</taxon>
        <taxon>Fungiina</taxon>
        <taxon>Poritidae</taxon>
        <taxon>Porites</taxon>
    </lineage>
</organism>
<accession>A0ABN8RSP1</accession>
<feature type="region of interest" description="Disordered" evidence="5">
    <location>
        <begin position="101"/>
        <end position="220"/>
    </location>
</feature>
<feature type="compositionally biased region" description="Basic residues" evidence="5">
    <location>
        <begin position="119"/>
        <end position="128"/>
    </location>
</feature>
<evidence type="ECO:0000313" key="8">
    <source>
        <dbReference type="EMBL" id="CAH3182352.1"/>
    </source>
</evidence>
<dbReference type="PANTHER" id="PTHR11471">
    <property type="entry name" value="TUMOR NECROSIS FACTOR FAMILY MEMBER"/>
    <property type="match status" value="1"/>
</dbReference>
<sequence length="355" mass="38408">MDQRGKTRGHRCAANFGIAIAVLYIVLTTICMVSLYRIVISQTARIQSLETVAGTLAARVYKLESSFTAQKSHGRSAGETEGVLEEKSKQLKTKLALIDTSQERAKRQMGGICPCLQGRKGRRGKRGHKGDPGPKGEEGPPGAIGPQGPKGPPGEPGVQGPEGPPGKAGPQGSKGDNGSQGPSGEKGEAGTTGRKGDMGLQGTKGEQGPPGPPGTSMSESIHLVGDGQRIRNPIEPRITNWEVRHKEGSIVYHSESGHIEVKKTGYYFIYSQMFYYDGTALQMGHYTYINHDKVLESLASVVSDLRKYNTKYHGGVFLLRANDTLSVHIPYTKVYYMDREGSFFGAFLLHKYDAD</sequence>
<keyword evidence="6" id="KW-1133">Transmembrane helix</keyword>
<dbReference type="InterPro" id="IPR008160">
    <property type="entry name" value="Collagen"/>
</dbReference>
<keyword evidence="3" id="KW-0202">Cytokine</keyword>
<comment type="caution">
    <text evidence="8">The sequence shown here is derived from an EMBL/GenBank/DDBJ whole genome shotgun (WGS) entry which is preliminary data.</text>
</comment>
<feature type="domain" description="THD" evidence="7">
    <location>
        <begin position="219"/>
        <end position="349"/>
    </location>
</feature>
<comment type="similarity">
    <text evidence="2">Belongs to the tumor necrosis factor family.</text>
</comment>
<gene>
    <name evidence="8" type="ORF">PLOB_00026908</name>
</gene>
<evidence type="ECO:0000256" key="6">
    <source>
        <dbReference type="SAM" id="Phobius"/>
    </source>
</evidence>
<dbReference type="Proteomes" id="UP001159405">
    <property type="component" value="Unassembled WGS sequence"/>
</dbReference>
<feature type="transmembrane region" description="Helical" evidence="6">
    <location>
        <begin position="12"/>
        <end position="36"/>
    </location>
</feature>
<dbReference type="SUPFAM" id="SSF49842">
    <property type="entry name" value="TNF-like"/>
    <property type="match status" value="1"/>
</dbReference>
<dbReference type="PROSITE" id="PS50049">
    <property type="entry name" value="THD_2"/>
    <property type="match status" value="1"/>
</dbReference>
<protein>
    <recommendedName>
        <fullName evidence="7">THD domain-containing protein</fullName>
    </recommendedName>
</protein>
<dbReference type="EMBL" id="CALNXK010000320">
    <property type="protein sequence ID" value="CAH3182352.1"/>
    <property type="molecule type" value="Genomic_DNA"/>
</dbReference>
<feature type="compositionally biased region" description="Basic and acidic residues" evidence="5">
    <location>
        <begin position="129"/>
        <end position="138"/>
    </location>
</feature>
<dbReference type="SMART" id="SM00207">
    <property type="entry name" value="TNF"/>
    <property type="match status" value="1"/>
</dbReference>
<keyword evidence="6" id="KW-0812">Transmembrane</keyword>
<proteinExistence type="inferred from homology"/>
<evidence type="ECO:0000256" key="1">
    <source>
        <dbReference type="ARBA" id="ARBA00004370"/>
    </source>
</evidence>
<keyword evidence="4 6" id="KW-0472">Membrane</keyword>
<dbReference type="InterPro" id="IPR008983">
    <property type="entry name" value="Tumour_necrosis_fac-like_dom"/>
</dbReference>
<dbReference type="InterPro" id="IPR006052">
    <property type="entry name" value="TNF_dom"/>
</dbReference>
<comment type="subcellular location">
    <subcellularLocation>
        <location evidence="1">Membrane</location>
    </subcellularLocation>
</comment>